<protein>
    <submittedName>
        <fullName evidence="10">Glycoside hydrolase family 97 protein</fullName>
    </submittedName>
</protein>
<dbReference type="Gene3D" id="2.60.40.1180">
    <property type="entry name" value="Golgi alpha-mannosidase II"/>
    <property type="match status" value="1"/>
</dbReference>
<comment type="subunit">
    <text evidence="2">Monomer.</text>
</comment>
<comment type="caution">
    <text evidence="10">The sequence shown here is derived from an EMBL/GenBank/DDBJ whole genome shotgun (WGS) entry which is preliminary data.</text>
</comment>
<feature type="domain" description="Glycosyl-hydrolase 97 N-terminal" evidence="8">
    <location>
        <begin position="23"/>
        <end position="280"/>
    </location>
</feature>
<dbReference type="InterPro" id="IPR029483">
    <property type="entry name" value="GH97_C"/>
</dbReference>
<dbReference type="Pfam" id="PF14508">
    <property type="entry name" value="GH97_N"/>
    <property type="match status" value="1"/>
</dbReference>
<dbReference type="AlphaFoldDB" id="A0AAE3ERQ8"/>
<evidence type="ECO:0000256" key="2">
    <source>
        <dbReference type="ARBA" id="ARBA00011245"/>
    </source>
</evidence>
<feature type="domain" description="Glycosyl-hydrolase 97 C-terminal oligomerisation" evidence="9">
    <location>
        <begin position="550"/>
        <end position="645"/>
    </location>
</feature>
<evidence type="ECO:0000259" key="9">
    <source>
        <dbReference type="Pfam" id="PF14509"/>
    </source>
</evidence>
<keyword evidence="4" id="KW-0106">Calcium</keyword>
<evidence type="ECO:0000256" key="1">
    <source>
        <dbReference type="ARBA" id="ARBA00001913"/>
    </source>
</evidence>
<evidence type="ECO:0000259" key="8">
    <source>
        <dbReference type="Pfam" id="PF14508"/>
    </source>
</evidence>
<dbReference type="EMBL" id="JAIRBC010000001">
    <property type="protein sequence ID" value="MCG2459160.1"/>
    <property type="molecule type" value="Genomic_DNA"/>
</dbReference>
<proteinExistence type="predicted"/>
<dbReference type="Pfam" id="PF10566">
    <property type="entry name" value="Glyco_hydro_97"/>
    <property type="match status" value="1"/>
</dbReference>
<dbReference type="Gene3D" id="3.20.20.70">
    <property type="entry name" value="Aldolase class I"/>
    <property type="match status" value="1"/>
</dbReference>
<evidence type="ECO:0000256" key="4">
    <source>
        <dbReference type="ARBA" id="ARBA00022837"/>
    </source>
</evidence>
<dbReference type="InterPro" id="IPR013780">
    <property type="entry name" value="Glyco_hydro_b"/>
</dbReference>
<keyword evidence="6" id="KW-0732">Signal</keyword>
<feature type="signal peptide" evidence="6">
    <location>
        <begin position="1"/>
        <end position="18"/>
    </location>
</feature>
<evidence type="ECO:0000256" key="5">
    <source>
        <dbReference type="ARBA" id="ARBA00023295"/>
    </source>
</evidence>
<feature type="domain" description="Glycosyl-hydrolase 97 catalytic" evidence="7">
    <location>
        <begin position="300"/>
        <end position="452"/>
    </location>
</feature>
<dbReference type="Proteomes" id="UP001200642">
    <property type="component" value="Unassembled WGS sequence"/>
</dbReference>
<accession>A0AAE3ERQ8</accession>
<evidence type="ECO:0000313" key="11">
    <source>
        <dbReference type="Proteomes" id="UP001200642"/>
    </source>
</evidence>
<evidence type="ECO:0000313" key="10">
    <source>
        <dbReference type="EMBL" id="MCG2459160.1"/>
    </source>
</evidence>
<organism evidence="10 11">
    <name type="scientific">Cerina litoralis</name>
    <dbReference type="NCBI Taxonomy" id="2874477"/>
    <lineage>
        <taxon>Bacteria</taxon>
        <taxon>Pseudomonadati</taxon>
        <taxon>Bacteroidota</taxon>
        <taxon>Flavobacteriia</taxon>
        <taxon>Flavobacteriales</taxon>
        <taxon>Flavobacteriaceae</taxon>
        <taxon>Cerina</taxon>
    </lineage>
</organism>
<dbReference type="InterPro" id="IPR052720">
    <property type="entry name" value="Glycosyl_hydrolase_97"/>
</dbReference>
<keyword evidence="5" id="KW-0326">Glycosidase</keyword>
<gene>
    <name evidence="10" type="ORF">K8352_00195</name>
</gene>
<comment type="cofactor">
    <cofactor evidence="1">
        <name>Ca(2+)</name>
        <dbReference type="ChEBI" id="CHEBI:29108"/>
    </cofactor>
</comment>
<dbReference type="InterPro" id="IPR013785">
    <property type="entry name" value="Aldolase_TIM"/>
</dbReference>
<reference evidence="10" key="1">
    <citation type="submission" date="2023-02" db="EMBL/GenBank/DDBJ databases">
        <title>Genome of Flavobacteriaceae gen. nov. sp. strain F89.</title>
        <authorList>
            <person name="Wang Y."/>
        </authorList>
    </citation>
    <scope>NUCLEOTIDE SEQUENCE</scope>
    <source>
        <strain evidence="10">F89</strain>
    </source>
</reference>
<dbReference type="PANTHER" id="PTHR35803">
    <property type="entry name" value="GLUCAN 1,4-ALPHA-GLUCOSIDASE SUSB-RELATED"/>
    <property type="match status" value="1"/>
</dbReference>
<evidence type="ECO:0000259" key="7">
    <source>
        <dbReference type="Pfam" id="PF10566"/>
    </source>
</evidence>
<dbReference type="GO" id="GO:0016798">
    <property type="term" value="F:hydrolase activity, acting on glycosyl bonds"/>
    <property type="evidence" value="ECO:0007669"/>
    <property type="project" value="UniProtKB-KW"/>
</dbReference>
<dbReference type="Pfam" id="PF14509">
    <property type="entry name" value="GH97_C"/>
    <property type="match status" value="1"/>
</dbReference>
<name>A0AAE3ERQ8_9FLAO</name>
<dbReference type="InterPro" id="IPR019563">
    <property type="entry name" value="GH97_catalytic"/>
</dbReference>
<dbReference type="RefSeq" id="WP_317900312.1">
    <property type="nucleotide sequence ID" value="NZ_JAIRBC010000001.1"/>
</dbReference>
<evidence type="ECO:0000256" key="6">
    <source>
        <dbReference type="SAM" id="SignalP"/>
    </source>
</evidence>
<dbReference type="InterPro" id="IPR029486">
    <property type="entry name" value="GH97_N"/>
</dbReference>
<sequence length="648" mass="73645">MKTPLFFFALIFSLNLQAQDYEIASPDKNLKLKVHLGDKIAFSIYLNDKEIIANSTMNMDIEGHDTFGESPKIKRKHIANASAELHPVVALKRKNIEDSYQELTLDFKGNYALVFRAYNDGAAYRFVTNINKEVVVNHESFTLSFAGETQALFPKEDSMLSHNERLYLPTKLDTLNTDTFCSLPILTKVNGANVLFTETDLSDYPGMFLFGTMGNALTAGFPHHVKEAKPAKNGGDRNQILTYDDFLAKTSGKRNYPWRVMIITDDDKQLLESTLVYQLSATSKLQDTDWIKPGKVAWDWYNANNIYGVDFKSGLKTETYKYYIDFASEYGLEYIILDEGWSKSTTQIDEPNPDIDIKELVDYGEQKKVGVILWTLWGPLDHNFGILDRYKSWGVKGIKVDFMQRSDQYMVDYLEQLAAAAAKRHLLVDYHGTYKPSGLERMYPNVINFEGVKGNENNKWSHEITPEHTVTIPFTRMVSGPMDFTPGAMVNAHLINHNISFDRPMALGTRCHQLAMYVVYESPLQMLCDSPSVYYKEPETTGFIAQIPTVWDETKILDAKVADYVLLARKKDDVWFVGAMTDNTPREMTLDLSFLESGQYVMEVMKDGINADRFAQDYVHEKVEVSSGDRQKIKLASGGGWAAIITKK</sequence>
<dbReference type="InterPro" id="IPR017853">
    <property type="entry name" value="GH"/>
</dbReference>
<dbReference type="SUPFAM" id="SSF51445">
    <property type="entry name" value="(Trans)glycosidases"/>
    <property type="match status" value="1"/>
</dbReference>
<dbReference type="InterPro" id="IPR014718">
    <property type="entry name" value="GH-type_carb-bd"/>
</dbReference>
<keyword evidence="11" id="KW-1185">Reference proteome</keyword>
<keyword evidence="3 10" id="KW-0378">Hydrolase</keyword>
<evidence type="ECO:0000256" key="3">
    <source>
        <dbReference type="ARBA" id="ARBA00022801"/>
    </source>
</evidence>
<dbReference type="PANTHER" id="PTHR35803:SF2">
    <property type="entry name" value="RETAINING ALPHA-GALACTOSIDASE"/>
    <property type="match status" value="1"/>
</dbReference>
<dbReference type="GO" id="GO:0030246">
    <property type="term" value="F:carbohydrate binding"/>
    <property type="evidence" value="ECO:0007669"/>
    <property type="project" value="InterPro"/>
</dbReference>
<dbReference type="Gene3D" id="2.70.98.10">
    <property type="match status" value="1"/>
</dbReference>
<feature type="chain" id="PRO_5042142189" evidence="6">
    <location>
        <begin position="19"/>
        <end position="648"/>
    </location>
</feature>